<dbReference type="Gene3D" id="3.40.390.30">
    <property type="entry name" value="Metalloproteases ('zincins'), catalytic domain"/>
    <property type="match status" value="1"/>
</dbReference>
<dbReference type="AlphaFoldDB" id="A0A0R2PP31"/>
<feature type="non-terminal residue" evidence="9">
    <location>
        <position position="1"/>
    </location>
</feature>
<keyword evidence="8" id="KW-0862">Zinc</keyword>
<proteinExistence type="inferred from homology"/>
<evidence type="ECO:0000256" key="6">
    <source>
        <dbReference type="ARBA" id="ARBA00022759"/>
    </source>
</evidence>
<dbReference type="GO" id="GO:0006364">
    <property type="term" value="P:rRNA processing"/>
    <property type="evidence" value="ECO:0007669"/>
    <property type="project" value="InterPro"/>
</dbReference>
<dbReference type="PROSITE" id="PS01306">
    <property type="entry name" value="UPF0054"/>
    <property type="match status" value="1"/>
</dbReference>
<keyword evidence="4" id="KW-0540">Nuclease</keyword>
<evidence type="ECO:0000256" key="8">
    <source>
        <dbReference type="ARBA" id="ARBA00022833"/>
    </source>
</evidence>
<evidence type="ECO:0000256" key="4">
    <source>
        <dbReference type="ARBA" id="ARBA00022722"/>
    </source>
</evidence>
<dbReference type="NCBIfam" id="TIGR00043">
    <property type="entry name" value="rRNA maturation RNase YbeY"/>
    <property type="match status" value="1"/>
</dbReference>
<comment type="caution">
    <text evidence="9">The sequence shown here is derived from an EMBL/GenBank/DDBJ whole genome shotgun (WGS) entry which is preliminary data.</text>
</comment>
<comment type="similarity">
    <text evidence="2">Belongs to the endoribonuclease YbeY family.</text>
</comment>
<keyword evidence="6" id="KW-0255">Endonuclease</keyword>
<protein>
    <recommendedName>
        <fullName evidence="11">rRNA maturation RNase YbeY</fullName>
    </recommendedName>
</protein>
<evidence type="ECO:0000313" key="10">
    <source>
        <dbReference type="Proteomes" id="UP000050874"/>
    </source>
</evidence>
<dbReference type="PANTHER" id="PTHR46986">
    <property type="entry name" value="ENDORIBONUCLEASE YBEY, CHLOROPLASTIC"/>
    <property type="match status" value="1"/>
</dbReference>
<evidence type="ECO:0000256" key="3">
    <source>
        <dbReference type="ARBA" id="ARBA00022517"/>
    </source>
</evidence>
<evidence type="ECO:0000256" key="2">
    <source>
        <dbReference type="ARBA" id="ARBA00010875"/>
    </source>
</evidence>
<sequence length="146" mass="16415">IISEPPFRLSKSMTTNLCLLANNILKDHQKNDLLVNLKLIASEEMIALNKGFRKKATDTNVLSFPAAPEAVTHAKELGDIALCMPFLESEAQALNRAKDDHMMHLTAHGVLHLLGFDHINENDANLMESHEIRYLKQFNIANPYLL</sequence>
<accession>A0A0R2PP31</accession>
<evidence type="ECO:0000256" key="5">
    <source>
        <dbReference type="ARBA" id="ARBA00022723"/>
    </source>
</evidence>
<dbReference type="InterPro" id="IPR023091">
    <property type="entry name" value="MetalPrtase_cat_dom_sf_prd"/>
</dbReference>
<dbReference type="GO" id="GO:0004222">
    <property type="term" value="F:metalloendopeptidase activity"/>
    <property type="evidence" value="ECO:0007669"/>
    <property type="project" value="InterPro"/>
</dbReference>
<keyword evidence="7" id="KW-0378">Hydrolase</keyword>
<dbReference type="InterPro" id="IPR020549">
    <property type="entry name" value="YbeY_CS"/>
</dbReference>
<dbReference type="SUPFAM" id="SSF55486">
    <property type="entry name" value="Metalloproteases ('zincins'), catalytic domain"/>
    <property type="match status" value="1"/>
</dbReference>
<dbReference type="GO" id="GO:0046872">
    <property type="term" value="F:metal ion binding"/>
    <property type="evidence" value="ECO:0007669"/>
    <property type="project" value="UniProtKB-KW"/>
</dbReference>
<comment type="cofactor">
    <cofactor evidence="1">
        <name>Zn(2+)</name>
        <dbReference type="ChEBI" id="CHEBI:29105"/>
    </cofactor>
</comment>
<keyword evidence="5" id="KW-0479">Metal-binding</keyword>
<evidence type="ECO:0000256" key="1">
    <source>
        <dbReference type="ARBA" id="ARBA00001947"/>
    </source>
</evidence>
<dbReference type="PANTHER" id="PTHR46986:SF1">
    <property type="entry name" value="ENDORIBONUCLEASE YBEY, CHLOROPLASTIC"/>
    <property type="match status" value="1"/>
</dbReference>
<dbReference type="GO" id="GO:0004519">
    <property type="term" value="F:endonuclease activity"/>
    <property type="evidence" value="ECO:0007669"/>
    <property type="project" value="UniProtKB-KW"/>
</dbReference>
<dbReference type="InterPro" id="IPR002036">
    <property type="entry name" value="YbeY"/>
</dbReference>
<evidence type="ECO:0000313" key="9">
    <source>
        <dbReference type="EMBL" id="KRO38752.1"/>
    </source>
</evidence>
<gene>
    <name evidence="9" type="ORF">ABR63_07995</name>
</gene>
<dbReference type="HAMAP" id="MF_00009">
    <property type="entry name" value="Endoribonucl_YbeY"/>
    <property type="match status" value="1"/>
</dbReference>
<evidence type="ECO:0008006" key="11">
    <source>
        <dbReference type="Google" id="ProtNLM"/>
    </source>
</evidence>
<dbReference type="Proteomes" id="UP000050874">
    <property type="component" value="Unassembled WGS sequence"/>
</dbReference>
<dbReference type="EMBL" id="LIAV01000296">
    <property type="protein sequence ID" value="KRO38752.1"/>
    <property type="molecule type" value="Genomic_DNA"/>
</dbReference>
<keyword evidence="3" id="KW-0690">Ribosome biogenesis</keyword>
<dbReference type="Pfam" id="PF02130">
    <property type="entry name" value="YbeY"/>
    <property type="match status" value="1"/>
</dbReference>
<evidence type="ECO:0000256" key="7">
    <source>
        <dbReference type="ARBA" id="ARBA00022801"/>
    </source>
</evidence>
<organism evidence="9 10">
    <name type="scientific">SAR86 cluster bacterium BACL1 MAG-120920-bin57</name>
    <dbReference type="NCBI Taxonomy" id="1655571"/>
    <lineage>
        <taxon>Bacteria</taxon>
        <taxon>Pseudomonadati</taxon>
        <taxon>Pseudomonadota</taxon>
        <taxon>Gammaproteobacteria</taxon>
        <taxon>SAR86 cluster</taxon>
    </lineage>
</organism>
<reference evidence="10" key="1">
    <citation type="submission" date="2015-10" db="EMBL/GenBank/DDBJ databases">
        <title>Metagenome-Assembled Genomes uncover a global brackish microbiome.</title>
        <authorList>
            <person name="Hugerth L.W."/>
            <person name="Larsson J."/>
            <person name="Alneberg J."/>
            <person name="Lindh M.V."/>
            <person name="Legrand C."/>
            <person name="Pinhassi J."/>
            <person name="Andersson A."/>
        </authorList>
    </citation>
    <scope>NUCLEOTIDE SEQUENCE [LARGE SCALE GENOMIC DNA]</scope>
</reference>
<name>A0A0R2PP31_9GAMM</name>